<dbReference type="EMBL" id="JAFBIL020000006">
    <property type="protein sequence ID" value="MBZ2208640.1"/>
    <property type="molecule type" value="Genomic_DNA"/>
</dbReference>
<sequence length="239" mass="25148">MRHAEFHTAPVAPLAPTQSARPASAVGGGSGFGRVFSEMQGEIADFISEGGGASGATSLSVEGRMWQARSQGTATTAAMDGFNPAPSQEEFLDNIAPWAREAGERLGVAPELVQAHAALESGWGQRPLTNAAGDSTHNLFGLKASGKWQGDVSESLTTEFEHGAAVKKTERFRAYPDQASAFRDYTQMLLENPRYKGAIGAGSDARAFAEGLARGGYATDPQYAAKLARLATRLQGVSE</sequence>
<evidence type="ECO:0000259" key="3">
    <source>
        <dbReference type="SMART" id="SM00047"/>
    </source>
</evidence>
<dbReference type="Proteomes" id="UP000809349">
    <property type="component" value="Unassembled WGS sequence"/>
</dbReference>
<accession>A0ABS7SRS0</accession>
<dbReference type="Gene3D" id="2.10.70.40">
    <property type="entry name" value="peptidoglycan hydrolase"/>
    <property type="match status" value="1"/>
</dbReference>
<keyword evidence="5" id="KW-1185">Reference proteome</keyword>
<organism evidence="4 5">
    <name type="scientific">Massilia soli</name>
    <dbReference type="NCBI Taxonomy" id="2792854"/>
    <lineage>
        <taxon>Bacteria</taxon>
        <taxon>Pseudomonadati</taxon>
        <taxon>Pseudomonadota</taxon>
        <taxon>Betaproteobacteria</taxon>
        <taxon>Burkholderiales</taxon>
        <taxon>Oxalobacteraceae</taxon>
        <taxon>Telluria group</taxon>
        <taxon>Massilia</taxon>
    </lineage>
</organism>
<dbReference type="PRINTS" id="PR01002">
    <property type="entry name" value="FLGFLGJ"/>
</dbReference>
<dbReference type="InterPro" id="IPR051056">
    <property type="entry name" value="Glycosyl_Hydrolase_73"/>
</dbReference>
<evidence type="ECO:0000313" key="5">
    <source>
        <dbReference type="Proteomes" id="UP000809349"/>
    </source>
</evidence>
<dbReference type="PANTHER" id="PTHR33308:SF9">
    <property type="entry name" value="PEPTIDOGLYCAN HYDROLASE FLGJ"/>
    <property type="match status" value="1"/>
</dbReference>
<evidence type="ECO:0000313" key="4">
    <source>
        <dbReference type="EMBL" id="MBZ2208640.1"/>
    </source>
</evidence>
<feature type="region of interest" description="Disordered" evidence="2">
    <location>
        <begin position="1"/>
        <end position="26"/>
    </location>
</feature>
<feature type="domain" description="Mannosyl-glycoprotein endo-beta-N-acetylglucosamidase-like" evidence="3">
    <location>
        <begin position="81"/>
        <end position="238"/>
    </location>
</feature>
<dbReference type="RefSeq" id="WP_223469122.1">
    <property type="nucleotide sequence ID" value="NZ_JAFBIL020000006.1"/>
</dbReference>
<dbReference type="SMART" id="SM00047">
    <property type="entry name" value="LYZ2"/>
    <property type="match status" value="1"/>
</dbReference>
<protein>
    <submittedName>
        <fullName evidence="4">Glucosaminidase domain-containing protein</fullName>
    </submittedName>
</protein>
<keyword evidence="1" id="KW-0378">Hydrolase</keyword>
<proteinExistence type="predicted"/>
<dbReference type="InterPro" id="IPR002901">
    <property type="entry name" value="MGlyc_endo_b_GlcNAc-like_dom"/>
</dbReference>
<evidence type="ECO:0000256" key="1">
    <source>
        <dbReference type="ARBA" id="ARBA00022801"/>
    </source>
</evidence>
<reference evidence="4 5" key="1">
    <citation type="submission" date="2021-08" db="EMBL/GenBank/DDBJ databases">
        <title>Massilia sp. R798.</title>
        <authorList>
            <person name="Baek J.H."/>
            <person name="Jung H.S."/>
            <person name="Kim K.R."/>
            <person name="Jeon C.O."/>
        </authorList>
    </citation>
    <scope>NUCLEOTIDE SEQUENCE [LARGE SCALE GENOMIC DNA]</scope>
    <source>
        <strain evidence="4 5">R798</strain>
    </source>
</reference>
<name>A0ABS7SRS0_9BURK</name>
<comment type="caution">
    <text evidence="4">The sequence shown here is derived from an EMBL/GenBank/DDBJ whole genome shotgun (WGS) entry which is preliminary data.</text>
</comment>
<dbReference type="PANTHER" id="PTHR33308">
    <property type="entry name" value="PEPTIDOGLYCAN HYDROLASE FLGJ"/>
    <property type="match status" value="1"/>
</dbReference>
<evidence type="ECO:0000256" key="2">
    <source>
        <dbReference type="SAM" id="MobiDB-lite"/>
    </source>
</evidence>
<dbReference type="Pfam" id="PF01832">
    <property type="entry name" value="Glucosaminidase"/>
    <property type="match status" value="1"/>
</dbReference>
<gene>
    <name evidence="4" type="ORF">I4X03_015345</name>
</gene>
<dbReference type="Gene3D" id="1.10.530.10">
    <property type="match status" value="1"/>
</dbReference>